<keyword evidence="2" id="KW-1185">Reference proteome</keyword>
<name>A0ACC1IAG2_9FUNG</name>
<organism evidence="1 2">
    <name type="scientific">Kickxella alabastrina</name>
    <dbReference type="NCBI Taxonomy" id="61397"/>
    <lineage>
        <taxon>Eukaryota</taxon>
        <taxon>Fungi</taxon>
        <taxon>Fungi incertae sedis</taxon>
        <taxon>Zoopagomycota</taxon>
        <taxon>Kickxellomycotina</taxon>
        <taxon>Kickxellomycetes</taxon>
        <taxon>Kickxellales</taxon>
        <taxon>Kickxellaceae</taxon>
        <taxon>Kickxella</taxon>
    </lineage>
</organism>
<accession>A0ACC1IAG2</accession>
<proteinExistence type="predicted"/>
<evidence type="ECO:0000313" key="2">
    <source>
        <dbReference type="Proteomes" id="UP001150581"/>
    </source>
</evidence>
<comment type="caution">
    <text evidence="1">The sequence shown here is derived from an EMBL/GenBank/DDBJ whole genome shotgun (WGS) entry which is preliminary data.</text>
</comment>
<protein>
    <submittedName>
        <fullName evidence="1">Uncharacterized protein</fullName>
    </submittedName>
</protein>
<gene>
    <name evidence="1" type="ORF">LPJ66_008174</name>
</gene>
<dbReference type="Proteomes" id="UP001150581">
    <property type="component" value="Unassembled WGS sequence"/>
</dbReference>
<dbReference type="EMBL" id="JANBPG010001593">
    <property type="protein sequence ID" value="KAJ1889183.1"/>
    <property type="molecule type" value="Genomic_DNA"/>
</dbReference>
<reference evidence="1" key="1">
    <citation type="submission" date="2022-07" db="EMBL/GenBank/DDBJ databases">
        <title>Phylogenomic reconstructions and comparative analyses of Kickxellomycotina fungi.</title>
        <authorList>
            <person name="Reynolds N.K."/>
            <person name="Stajich J.E."/>
            <person name="Barry K."/>
            <person name="Grigoriev I.V."/>
            <person name="Crous P."/>
            <person name="Smith M.E."/>
        </authorList>
    </citation>
    <scope>NUCLEOTIDE SEQUENCE</scope>
    <source>
        <strain evidence="1">Benny 63K</strain>
    </source>
</reference>
<evidence type="ECO:0000313" key="1">
    <source>
        <dbReference type="EMBL" id="KAJ1889183.1"/>
    </source>
</evidence>
<feature type="non-terminal residue" evidence="1">
    <location>
        <position position="96"/>
    </location>
</feature>
<sequence length="96" mass="11053">MSFQNANSGSDIVEIEKPQYQPNVDIDERDRDLLRRQQELEELDGETKLNWEMIKKLTVCGIAFLNDAYDMFAINIVAMILGFVYYNDAVGSEKNT</sequence>